<evidence type="ECO:0000256" key="1">
    <source>
        <dbReference type="SAM" id="MobiDB-lite"/>
    </source>
</evidence>
<feature type="region of interest" description="Disordered" evidence="1">
    <location>
        <begin position="26"/>
        <end position="89"/>
    </location>
</feature>
<reference evidence="3" key="1">
    <citation type="journal article" date="2023" name="Mol. Phylogenet. Evol.">
        <title>Genome-scale phylogeny and comparative genomics of the fungal order Sordariales.</title>
        <authorList>
            <person name="Hensen N."/>
            <person name="Bonometti L."/>
            <person name="Westerberg I."/>
            <person name="Brannstrom I.O."/>
            <person name="Guillou S."/>
            <person name="Cros-Aarteil S."/>
            <person name="Calhoun S."/>
            <person name="Haridas S."/>
            <person name="Kuo A."/>
            <person name="Mondo S."/>
            <person name="Pangilinan J."/>
            <person name="Riley R."/>
            <person name="LaButti K."/>
            <person name="Andreopoulos B."/>
            <person name="Lipzen A."/>
            <person name="Chen C."/>
            <person name="Yan M."/>
            <person name="Daum C."/>
            <person name="Ng V."/>
            <person name="Clum A."/>
            <person name="Steindorff A."/>
            <person name="Ohm R.A."/>
            <person name="Martin F."/>
            <person name="Silar P."/>
            <person name="Natvig D.O."/>
            <person name="Lalanne C."/>
            <person name="Gautier V."/>
            <person name="Ament-Velasquez S.L."/>
            <person name="Kruys A."/>
            <person name="Hutchinson M.I."/>
            <person name="Powell A.J."/>
            <person name="Barry K."/>
            <person name="Miller A.N."/>
            <person name="Grigoriev I.V."/>
            <person name="Debuchy R."/>
            <person name="Gladieux P."/>
            <person name="Hiltunen Thoren M."/>
            <person name="Johannesson H."/>
        </authorList>
    </citation>
    <scope>NUCLEOTIDE SEQUENCE</scope>
    <source>
        <strain evidence="3">CBS 532.94</strain>
    </source>
</reference>
<name>A0AAN7CB77_9PEZI</name>
<accession>A0AAN7CB77</accession>
<protein>
    <recommendedName>
        <fullName evidence="2">C2H2-type domain-containing protein</fullName>
    </recommendedName>
</protein>
<sequence length="719" mass="78697">MTWAESPIVEPSLHVNAFNLTKATIPATVTRRGGPRRSSTTPIKTDSEDRDSTMTDDEPVTTGGVSNDSPQRSSSPTAPSRLFDMANPDRPYDMFPDDSGRLVRAFGALIPDGYKHDTTIPGRPWICPVRSCRRLFLALHDLGHHFKNNHRGCELNDNLDGTLSVLQKNDDTAPPVIISRNPMDSEAIAKPTYPVYPKPNKTTVVWVEAVKADASDGSLQAGAHPTHPDRGPLDVVSDIGLQTATDGRPYSKWWADESGELVYMAGALIPEGYKLDDTYSDRQWVCPIRSCRLACKSRRSLGYHFQTTHKSCTLNDNGDGTLSIVGCSHPESPPRVVSRKPLDPDEAPMPGPRIPLGSGEARIAARQEGWAAQSPAGSPSADENAFVIGGPSIAISGDADRLWSYIRSRVGFRLPSSEPSGMGLLLRQPKLRDLDLAHFTPSEALNPKQNAALIIQIVGEENPKPCSECRRHNGPLESCVSLSVNAAKDVYGLLTTSARACANCLFRKRDSQCSLRRYSSLLLTVSEDHHAAHMAHDTVEELDEEVFGRRRSMRLSLAHDDDDADTGIEMLADLTPKLRPRRSLLRKRPAAVWKNDYPTEADLHMESWEIGDRRINAADEPLAFSSAYLTANQTVQITSNATFVATTIPSGRVEQFPADNTKTRICTLSSGKLRVQVGSEPEFAIGSHGVFKIDPGMACSVTNRCYLDVVLHITSLNVA</sequence>
<dbReference type="PROSITE" id="PS00028">
    <property type="entry name" value="ZINC_FINGER_C2H2_1"/>
    <property type="match status" value="1"/>
</dbReference>
<evidence type="ECO:0000313" key="4">
    <source>
        <dbReference type="Proteomes" id="UP001303760"/>
    </source>
</evidence>
<dbReference type="SMART" id="SM00355">
    <property type="entry name" value="ZnF_C2H2"/>
    <property type="match status" value="2"/>
</dbReference>
<dbReference type="Proteomes" id="UP001303760">
    <property type="component" value="Unassembled WGS sequence"/>
</dbReference>
<gene>
    <name evidence="3" type="ORF">C8A03DRAFT_15689</name>
</gene>
<reference evidence="3" key="2">
    <citation type="submission" date="2023-05" db="EMBL/GenBank/DDBJ databases">
        <authorList>
            <consortium name="Lawrence Berkeley National Laboratory"/>
            <person name="Steindorff A."/>
            <person name="Hensen N."/>
            <person name="Bonometti L."/>
            <person name="Westerberg I."/>
            <person name="Brannstrom I.O."/>
            <person name="Guillou S."/>
            <person name="Cros-Aarteil S."/>
            <person name="Calhoun S."/>
            <person name="Haridas S."/>
            <person name="Kuo A."/>
            <person name="Mondo S."/>
            <person name="Pangilinan J."/>
            <person name="Riley R."/>
            <person name="Labutti K."/>
            <person name="Andreopoulos B."/>
            <person name="Lipzen A."/>
            <person name="Chen C."/>
            <person name="Yanf M."/>
            <person name="Daum C."/>
            <person name="Ng V."/>
            <person name="Clum A."/>
            <person name="Ohm R."/>
            <person name="Martin F."/>
            <person name="Silar P."/>
            <person name="Natvig D."/>
            <person name="Lalanne C."/>
            <person name="Gautier V."/>
            <person name="Ament-Velasquez S.L."/>
            <person name="Kruys A."/>
            <person name="Hutchinson M.I."/>
            <person name="Powell A.J."/>
            <person name="Barry K."/>
            <person name="Miller A.N."/>
            <person name="Grigoriev I.V."/>
            <person name="Debuchy R."/>
            <person name="Gladieux P."/>
            <person name="Thoren M.H."/>
            <person name="Johannesson H."/>
        </authorList>
    </citation>
    <scope>NUCLEOTIDE SEQUENCE</scope>
    <source>
        <strain evidence="3">CBS 532.94</strain>
    </source>
</reference>
<dbReference type="EMBL" id="MU860122">
    <property type="protein sequence ID" value="KAK4237788.1"/>
    <property type="molecule type" value="Genomic_DNA"/>
</dbReference>
<organism evidence="3 4">
    <name type="scientific">Achaetomium macrosporum</name>
    <dbReference type="NCBI Taxonomy" id="79813"/>
    <lineage>
        <taxon>Eukaryota</taxon>
        <taxon>Fungi</taxon>
        <taxon>Dikarya</taxon>
        <taxon>Ascomycota</taxon>
        <taxon>Pezizomycotina</taxon>
        <taxon>Sordariomycetes</taxon>
        <taxon>Sordariomycetidae</taxon>
        <taxon>Sordariales</taxon>
        <taxon>Chaetomiaceae</taxon>
        <taxon>Achaetomium</taxon>
    </lineage>
</organism>
<comment type="caution">
    <text evidence="3">The sequence shown here is derived from an EMBL/GenBank/DDBJ whole genome shotgun (WGS) entry which is preliminary data.</text>
</comment>
<evidence type="ECO:0000259" key="2">
    <source>
        <dbReference type="PROSITE" id="PS00028"/>
    </source>
</evidence>
<keyword evidence="4" id="KW-1185">Reference proteome</keyword>
<proteinExistence type="predicted"/>
<feature type="compositionally biased region" description="Low complexity" evidence="1">
    <location>
        <begin position="28"/>
        <end position="42"/>
    </location>
</feature>
<feature type="compositionally biased region" description="Polar residues" evidence="1">
    <location>
        <begin position="63"/>
        <end position="78"/>
    </location>
</feature>
<evidence type="ECO:0000313" key="3">
    <source>
        <dbReference type="EMBL" id="KAK4237788.1"/>
    </source>
</evidence>
<feature type="domain" description="C2H2-type" evidence="2">
    <location>
        <begin position="127"/>
        <end position="150"/>
    </location>
</feature>
<feature type="region of interest" description="Disordered" evidence="1">
    <location>
        <begin position="328"/>
        <end position="351"/>
    </location>
</feature>
<dbReference type="InterPro" id="IPR022190">
    <property type="entry name" value="DUF3716"/>
</dbReference>
<dbReference type="InterPro" id="IPR013087">
    <property type="entry name" value="Znf_C2H2_type"/>
</dbReference>
<dbReference type="Pfam" id="PF12511">
    <property type="entry name" value="DUF3716"/>
    <property type="match status" value="1"/>
</dbReference>
<dbReference type="AlphaFoldDB" id="A0AAN7CB77"/>